<dbReference type="OrthoDB" id="3513892at2759"/>
<dbReference type="Proteomes" id="UP000077154">
    <property type="component" value="Unassembled WGS sequence"/>
</dbReference>
<dbReference type="eggNOG" id="ENOG502RNM1">
    <property type="taxonomic scope" value="Eukaryota"/>
</dbReference>
<feature type="region of interest" description="Disordered" evidence="1">
    <location>
        <begin position="30"/>
        <end position="49"/>
    </location>
</feature>
<dbReference type="RefSeq" id="XP_024321780.1">
    <property type="nucleotide sequence ID" value="XM_024470212.1"/>
</dbReference>
<evidence type="ECO:0000259" key="2">
    <source>
        <dbReference type="Pfam" id="PF20150"/>
    </source>
</evidence>
<proteinExistence type="predicted"/>
<dbReference type="VEuPathDB" id="FungiDB:GMDG_05262"/>
<dbReference type="GeneID" id="36289675"/>
<protein>
    <recommendedName>
        <fullName evidence="2">2EXR domain-containing protein</fullName>
    </recommendedName>
</protein>
<dbReference type="AlphaFoldDB" id="A0A177A2S2"/>
<name>A0A177A2S2_9PEZI</name>
<dbReference type="PANTHER" id="PTHR35910">
    <property type="entry name" value="2EXR DOMAIN-CONTAINING PROTEIN"/>
    <property type="match status" value="1"/>
</dbReference>
<gene>
    <name evidence="3" type="ORF">VC83_06617</name>
</gene>
<sequence>MPHAIPHEACAYNDPALLAPATPDLALTTKSPAATTTSSTSTSPSSSPALTSFHLFPHLYPELRLKIWHMALDLGRRVVTIHYEPSTHSFHTPTPTPSLLHTNRESRHEAQRAYPLLFGTASAPSHIPFHPAHDTLYFPRRSTMGYDDSLRDFGAFMATPEDLTRVRVVALDSVDSTEKRPWEAYDKAVFVKSFPRLENVVLVRGPKRAWLSNIPRAMGPEVEGREVEFVAVEGEEGGRVVKRFEATFFGEEEALARIHCERREDYVTARLPPVLVVSKRRVERE</sequence>
<dbReference type="EMBL" id="KV441404">
    <property type="protein sequence ID" value="OAF56486.1"/>
    <property type="molecule type" value="Genomic_DNA"/>
</dbReference>
<feature type="domain" description="2EXR" evidence="2">
    <location>
        <begin position="53"/>
        <end position="136"/>
    </location>
</feature>
<evidence type="ECO:0000313" key="3">
    <source>
        <dbReference type="EMBL" id="OAF56486.1"/>
    </source>
</evidence>
<dbReference type="PANTHER" id="PTHR35910:SF6">
    <property type="entry name" value="2EXR DOMAIN-CONTAINING PROTEIN"/>
    <property type="match status" value="1"/>
</dbReference>
<dbReference type="Pfam" id="PF20150">
    <property type="entry name" value="2EXR"/>
    <property type="match status" value="1"/>
</dbReference>
<organism evidence="3">
    <name type="scientific">Pseudogymnoascus destructans</name>
    <dbReference type="NCBI Taxonomy" id="655981"/>
    <lineage>
        <taxon>Eukaryota</taxon>
        <taxon>Fungi</taxon>
        <taxon>Dikarya</taxon>
        <taxon>Ascomycota</taxon>
        <taxon>Pezizomycotina</taxon>
        <taxon>Leotiomycetes</taxon>
        <taxon>Thelebolales</taxon>
        <taxon>Thelebolaceae</taxon>
        <taxon>Pseudogymnoascus</taxon>
    </lineage>
</organism>
<accession>A0A177A2S2</accession>
<reference evidence="3" key="1">
    <citation type="submission" date="2016-03" db="EMBL/GenBank/DDBJ databases">
        <title>Updated assembly of Pseudogymnoascus destructans, the fungus causing white-nose syndrome of bats.</title>
        <authorList>
            <person name="Palmer J.M."/>
            <person name="Drees K.P."/>
            <person name="Foster J.T."/>
            <person name="Lindner D.L."/>
        </authorList>
    </citation>
    <scope>NUCLEOTIDE SEQUENCE [LARGE SCALE GENOMIC DNA]</scope>
    <source>
        <strain evidence="3">20631-21</strain>
    </source>
</reference>
<dbReference type="InterPro" id="IPR045518">
    <property type="entry name" value="2EXR"/>
</dbReference>
<evidence type="ECO:0000256" key="1">
    <source>
        <dbReference type="SAM" id="MobiDB-lite"/>
    </source>
</evidence>